<name>A0A259U203_9BACT</name>
<feature type="region of interest" description="Disordered" evidence="1">
    <location>
        <begin position="27"/>
        <end position="52"/>
    </location>
</feature>
<dbReference type="InParanoid" id="A0A259U203"/>
<reference evidence="3 4" key="1">
    <citation type="submission" date="2016-11" db="EMBL/GenBank/DDBJ databases">
        <title>Study of marine rhodopsin-containing bacteria.</title>
        <authorList>
            <person name="Yoshizawa S."/>
            <person name="Kumagai Y."/>
            <person name="Kogure K."/>
        </authorList>
    </citation>
    <scope>NUCLEOTIDE SEQUENCE [LARGE SCALE GENOMIC DNA]</scope>
    <source>
        <strain evidence="3 4">SG-29</strain>
    </source>
</reference>
<feature type="compositionally biased region" description="Low complexity" evidence="1">
    <location>
        <begin position="34"/>
        <end position="47"/>
    </location>
</feature>
<dbReference type="AlphaFoldDB" id="A0A259U203"/>
<sequence length="141" mass="15311">MSLRRTLTPLALLGLLTFTLPACAQSQEASPQQRSAAGARGGDAASRVQAQVSSLSEAVNLTASQTAQIRELLEAEAADRPARGTGDRQAMREQMQARRAETTRKIEALLTPEQIPGFRTWQEAQRQNQRGRRGGRGNGRS</sequence>
<evidence type="ECO:0000256" key="2">
    <source>
        <dbReference type="SAM" id="SignalP"/>
    </source>
</evidence>
<feature type="region of interest" description="Disordered" evidence="1">
    <location>
        <begin position="72"/>
        <end position="141"/>
    </location>
</feature>
<keyword evidence="4" id="KW-1185">Reference proteome</keyword>
<evidence type="ECO:0000256" key="1">
    <source>
        <dbReference type="SAM" id="MobiDB-lite"/>
    </source>
</evidence>
<dbReference type="EMBL" id="MQWB01000001">
    <property type="protein sequence ID" value="OZC03844.1"/>
    <property type="molecule type" value="Genomic_DNA"/>
</dbReference>
<proteinExistence type="predicted"/>
<organism evidence="3 4">
    <name type="scientific">Rubricoccus marinus</name>
    <dbReference type="NCBI Taxonomy" id="716817"/>
    <lineage>
        <taxon>Bacteria</taxon>
        <taxon>Pseudomonadati</taxon>
        <taxon>Rhodothermota</taxon>
        <taxon>Rhodothermia</taxon>
        <taxon>Rhodothermales</taxon>
        <taxon>Rubricoccaceae</taxon>
        <taxon>Rubricoccus</taxon>
    </lineage>
</organism>
<evidence type="ECO:0000313" key="4">
    <source>
        <dbReference type="Proteomes" id="UP000216446"/>
    </source>
</evidence>
<accession>A0A259U203</accession>
<comment type="caution">
    <text evidence="3">The sequence shown here is derived from an EMBL/GenBank/DDBJ whole genome shotgun (WGS) entry which is preliminary data.</text>
</comment>
<feature type="chain" id="PRO_5012243650" description="Periplasmic heavy metal sensor" evidence="2">
    <location>
        <begin position="25"/>
        <end position="141"/>
    </location>
</feature>
<dbReference type="RefSeq" id="WP_094549663.1">
    <property type="nucleotide sequence ID" value="NZ_MQWB01000001.1"/>
</dbReference>
<keyword evidence="2" id="KW-0732">Signal</keyword>
<gene>
    <name evidence="3" type="ORF">BSZ36_13120</name>
</gene>
<feature type="signal peptide" evidence="2">
    <location>
        <begin position="1"/>
        <end position="24"/>
    </location>
</feature>
<protein>
    <recommendedName>
        <fullName evidence="5">Periplasmic heavy metal sensor</fullName>
    </recommendedName>
</protein>
<evidence type="ECO:0008006" key="5">
    <source>
        <dbReference type="Google" id="ProtNLM"/>
    </source>
</evidence>
<feature type="compositionally biased region" description="Basic and acidic residues" evidence="1">
    <location>
        <begin position="72"/>
        <end position="107"/>
    </location>
</feature>
<evidence type="ECO:0000313" key="3">
    <source>
        <dbReference type="EMBL" id="OZC03844.1"/>
    </source>
</evidence>
<dbReference type="Proteomes" id="UP000216446">
    <property type="component" value="Unassembled WGS sequence"/>
</dbReference>